<dbReference type="EMBL" id="LJGT01000038">
    <property type="protein sequence ID" value="OEU89831.1"/>
    <property type="molecule type" value="Genomic_DNA"/>
</dbReference>
<dbReference type="STRING" id="933944.AN215_09130"/>
<sequence length="253" mass="27807">MIRERRLRRERAVRTLRALRGLGVNYAEPPPDPAPASGWQFDTLVQALPAEPAGAPAAGGPWETACRLVRDYQFADPRILRALYDAGEPLPGRNMLLEGRFCGLRFDMGVRVTSVTDVTRGSDAGARRVWGWSYRTLDGHLEEGELTYEVVKHLATGRVDFVIAGYSRRAPIRSPLIRYGFLLFGRLTQRRFYRRSGRRLRRLLLQELDGAPPSVPEPHPYGGGVVIAPGPGAPGREGRGGRVGRGGRGAGAS</sequence>
<dbReference type="Proteomes" id="UP000176087">
    <property type="component" value="Unassembled WGS sequence"/>
</dbReference>
<protein>
    <recommendedName>
        <fullName evidence="2">DUF1990 domain-containing protein</fullName>
    </recommendedName>
</protein>
<dbReference type="RefSeq" id="WP_070013094.1">
    <property type="nucleotide sequence ID" value="NZ_LJGS01000044.1"/>
</dbReference>
<evidence type="ECO:0000313" key="4">
    <source>
        <dbReference type="Proteomes" id="UP000176087"/>
    </source>
</evidence>
<dbReference type="AlphaFoldDB" id="A0A1E7JNH7"/>
<keyword evidence="4" id="KW-1185">Reference proteome</keyword>
<evidence type="ECO:0000256" key="1">
    <source>
        <dbReference type="SAM" id="MobiDB-lite"/>
    </source>
</evidence>
<accession>A0A1E7JNH7</accession>
<reference evidence="3 4" key="1">
    <citation type="journal article" date="2016" name="Front. Microbiol.">
        <title>Comparative Genomics Analysis of Streptomyces Species Reveals Their Adaptation to the Marine Environment and Their Diversity at the Genomic Level.</title>
        <authorList>
            <person name="Tian X."/>
            <person name="Zhang Z."/>
            <person name="Yang T."/>
            <person name="Chen M."/>
            <person name="Li J."/>
            <person name="Chen F."/>
            <person name="Yang J."/>
            <person name="Li W."/>
            <person name="Zhang B."/>
            <person name="Zhang Z."/>
            <person name="Wu J."/>
            <person name="Zhang C."/>
            <person name="Long L."/>
            <person name="Xiao J."/>
        </authorList>
    </citation>
    <scope>NUCLEOTIDE SEQUENCE [LARGE SCALE GENOMIC DNA]</scope>
    <source>
        <strain evidence="3 4">SCSIO 10390</strain>
    </source>
</reference>
<feature type="domain" description="DUF1990" evidence="2">
    <location>
        <begin position="35"/>
        <end position="198"/>
    </location>
</feature>
<proteinExistence type="predicted"/>
<evidence type="ECO:0000259" key="2">
    <source>
        <dbReference type="Pfam" id="PF09348"/>
    </source>
</evidence>
<name>A0A1E7JNH7_9ACTN</name>
<dbReference type="OrthoDB" id="120660at2"/>
<dbReference type="Pfam" id="PF09348">
    <property type="entry name" value="DUF1990"/>
    <property type="match status" value="1"/>
</dbReference>
<feature type="compositionally biased region" description="Gly residues" evidence="1">
    <location>
        <begin position="241"/>
        <end position="253"/>
    </location>
</feature>
<gene>
    <name evidence="3" type="ORF">AN215_09130</name>
</gene>
<dbReference type="PATRIC" id="fig|933944.5.peg.501"/>
<comment type="caution">
    <text evidence="3">The sequence shown here is derived from an EMBL/GenBank/DDBJ whole genome shotgun (WGS) entry which is preliminary data.</text>
</comment>
<organism evidence="3 4">
    <name type="scientific">Streptomyces abyssalis</name>
    <dbReference type="NCBI Taxonomy" id="933944"/>
    <lineage>
        <taxon>Bacteria</taxon>
        <taxon>Bacillati</taxon>
        <taxon>Actinomycetota</taxon>
        <taxon>Actinomycetes</taxon>
        <taxon>Kitasatosporales</taxon>
        <taxon>Streptomycetaceae</taxon>
        <taxon>Streptomyces</taxon>
    </lineage>
</organism>
<dbReference type="InterPro" id="IPR018960">
    <property type="entry name" value="DUF1990"/>
</dbReference>
<evidence type="ECO:0000313" key="3">
    <source>
        <dbReference type="EMBL" id="OEU89831.1"/>
    </source>
</evidence>
<feature type="region of interest" description="Disordered" evidence="1">
    <location>
        <begin position="211"/>
        <end position="253"/>
    </location>
</feature>